<organism evidence="2 3">
    <name type="scientific">Myriangium duriaei CBS 260.36</name>
    <dbReference type="NCBI Taxonomy" id="1168546"/>
    <lineage>
        <taxon>Eukaryota</taxon>
        <taxon>Fungi</taxon>
        <taxon>Dikarya</taxon>
        <taxon>Ascomycota</taxon>
        <taxon>Pezizomycotina</taxon>
        <taxon>Dothideomycetes</taxon>
        <taxon>Dothideomycetidae</taxon>
        <taxon>Myriangiales</taxon>
        <taxon>Myriangiaceae</taxon>
        <taxon>Myriangium</taxon>
    </lineage>
</organism>
<dbReference type="Pfam" id="PF05686">
    <property type="entry name" value="Glyco_transf_90"/>
    <property type="match status" value="1"/>
</dbReference>
<evidence type="ECO:0000313" key="3">
    <source>
        <dbReference type="Proteomes" id="UP000799439"/>
    </source>
</evidence>
<dbReference type="InterPro" id="IPR051091">
    <property type="entry name" value="O-Glucosyltr/Glycosyltrsf_90"/>
</dbReference>
<protein>
    <recommendedName>
        <fullName evidence="1">Glycosyl transferase CAP10 domain-containing protein</fullName>
    </recommendedName>
</protein>
<dbReference type="PANTHER" id="PTHR12203:SF61">
    <property type="entry name" value="CAPSULE PROTEIN"/>
    <property type="match status" value="1"/>
</dbReference>
<comment type="caution">
    <text evidence="2">The sequence shown here is derived from an EMBL/GenBank/DDBJ whole genome shotgun (WGS) entry which is preliminary data.</text>
</comment>
<accession>A0A9P4JAV9</accession>
<dbReference type="Proteomes" id="UP000799439">
    <property type="component" value="Unassembled WGS sequence"/>
</dbReference>
<name>A0A9P4JAV9_9PEZI</name>
<evidence type="ECO:0000259" key="1">
    <source>
        <dbReference type="SMART" id="SM00672"/>
    </source>
</evidence>
<proteinExistence type="predicted"/>
<evidence type="ECO:0000313" key="2">
    <source>
        <dbReference type="EMBL" id="KAF2158236.1"/>
    </source>
</evidence>
<sequence length="521" mass="60072">MTAYRASRPRRIRPVCLNRDGSSKHKPLHHPIKKLHEQATKDFETLIQHQSKTLSEAVEEYKRRYGRSPPLGFDKWFKFATKHDSVIIDDFDMITESIEPLWQMTPVALDNSFQSAKNGPSINTLSIRDGKAIVSKDNWMGEYIAQVLEDVLPNISDLQILMNGLDEPRVLLARSAPVGWSDTSLEPSWARVSEPCSRRPNSKIPAAGLQSRVDTYDISFVTDIWQSKDICKNPNFEYQHGFLVAPSTFITTSLPLAVLSQATVSTFSDILYPSMFYYGAAQWKFDDVDVAWENKSNKLYWAGSTTGSFSDSKRDQMFESHRHRFNRLTNGLDHRSHSFLTQSGSKGWKQYESDEVLSQLYDTKFTSAVQCWEDDCGKQYDHYKFSSHENSTKAFSSRFLMDLDGNSFSGRFYNFLKSRSCALKMTIFREWHDERLMPWFHYIPISVGMEELPEAVRFLALTSEGGTIAEEVAMQGRKWHDKMLREEDAAIYLYRLFLEYARVSHKGRDDGDMDMPELKKS</sequence>
<dbReference type="EMBL" id="ML996081">
    <property type="protein sequence ID" value="KAF2158236.1"/>
    <property type="molecule type" value="Genomic_DNA"/>
</dbReference>
<dbReference type="OrthoDB" id="541052at2759"/>
<dbReference type="InterPro" id="IPR006598">
    <property type="entry name" value="CAP10"/>
</dbReference>
<reference evidence="2" key="1">
    <citation type="journal article" date="2020" name="Stud. Mycol.">
        <title>101 Dothideomycetes genomes: a test case for predicting lifestyles and emergence of pathogens.</title>
        <authorList>
            <person name="Haridas S."/>
            <person name="Albert R."/>
            <person name="Binder M."/>
            <person name="Bloem J."/>
            <person name="Labutti K."/>
            <person name="Salamov A."/>
            <person name="Andreopoulos B."/>
            <person name="Baker S."/>
            <person name="Barry K."/>
            <person name="Bills G."/>
            <person name="Bluhm B."/>
            <person name="Cannon C."/>
            <person name="Castanera R."/>
            <person name="Culley D."/>
            <person name="Daum C."/>
            <person name="Ezra D."/>
            <person name="Gonzalez J."/>
            <person name="Henrissat B."/>
            <person name="Kuo A."/>
            <person name="Liang C."/>
            <person name="Lipzen A."/>
            <person name="Lutzoni F."/>
            <person name="Magnuson J."/>
            <person name="Mondo S."/>
            <person name="Nolan M."/>
            <person name="Ohm R."/>
            <person name="Pangilinan J."/>
            <person name="Park H.-J."/>
            <person name="Ramirez L."/>
            <person name="Alfaro M."/>
            <person name="Sun H."/>
            <person name="Tritt A."/>
            <person name="Yoshinaga Y."/>
            <person name="Zwiers L.-H."/>
            <person name="Turgeon B."/>
            <person name="Goodwin S."/>
            <person name="Spatafora J."/>
            <person name="Crous P."/>
            <person name="Grigoriev I."/>
        </authorList>
    </citation>
    <scope>NUCLEOTIDE SEQUENCE</scope>
    <source>
        <strain evidence="2">CBS 260.36</strain>
    </source>
</reference>
<dbReference type="AlphaFoldDB" id="A0A9P4JAV9"/>
<dbReference type="PANTHER" id="PTHR12203">
    <property type="entry name" value="KDEL LYS-ASP-GLU-LEU CONTAINING - RELATED"/>
    <property type="match status" value="1"/>
</dbReference>
<feature type="domain" description="Glycosyl transferase CAP10" evidence="1">
    <location>
        <begin position="217"/>
        <end position="507"/>
    </location>
</feature>
<gene>
    <name evidence="2" type="ORF">K461DRAFT_300011</name>
</gene>
<dbReference type="SMART" id="SM00672">
    <property type="entry name" value="CAP10"/>
    <property type="match status" value="1"/>
</dbReference>
<keyword evidence="3" id="KW-1185">Reference proteome</keyword>